<organism evidence="2 3">
    <name type="scientific">Artemisia annua</name>
    <name type="common">Sweet wormwood</name>
    <dbReference type="NCBI Taxonomy" id="35608"/>
    <lineage>
        <taxon>Eukaryota</taxon>
        <taxon>Viridiplantae</taxon>
        <taxon>Streptophyta</taxon>
        <taxon>Embryophyta</taxon>
        <taxon>Tracheophyta</taxon>
        <taxon>Spermatophyta</taxon>
        <taxon>Magnoliopsida</taxon>
        <taxon>eudicotyledons</taxon>
        <taxon>Gunneridae</taxon>
        <taxon>Pentapetalae</taxon>
        <taxon>asterids</taxon>
        <taxon>campanulids</taxon>
        <taxon>Asterales</taxon>
        <taxon>Asteraceae</taxon>
        <taxon>Asteroideae</taxon>
        <taxon>Anthemideae</taxon>
        <taxon>Artemisiinae</taxon>
        <taxon>Artemisia</taxon>
    </lineage>
</organism>
<keyword evidence="2" id="KW-0347">Helicase</keyword>
<evidence type="ECO:0000313" key="3">
    <source>
        <dbReference type="Proteomes" id="UP000245207"/>
    </source>
</evidence>
<protein>
    <submittedName>
        <fullName evidence="2">Helitron helicase-like domain-containing protein</fullName>
    </submittedName>
</protein>
<evidence type="ECO:0000256" key="1">
    <source>
        <dbReference type="SAM" id="MobiDB-lite"/>
    </source>
</evidence>
<keyword evidence="2" id="KW-0067">ATP-binding</keyword>
<proteinExistence type="predicted"/>
<reference evidence="2 3" key="1">
    <citation type="journal article" date="2018" name="Mol. Plant">
        <title>The genome of Artemisia annua provides insight into the evolution of Asteraceae family and artemisinin biosynthesis.</title>
        <authorList>
            <person name="Shen Q."/>
            <person name="Zhang L."/>
            <person name="Liao Z."/>
            <person name="Wang S."/>
            <person name="Yan T."/>
            <person name="Shi P."/>
            <person name="Liu M."/>
            <person name="Fu X."/>
            <person name="Pan Q."/>
            <person name="Wang Y."/>
            <person name="Lv Z."/>
            <person name="Lu X."/>
            <person name="Zhang F."/>
            <person name="Jiang W."/>
            <person name="Ma Y."/>
            <person name="Chen M."/>
            <person name="Hao X."/>
            <person name="Li L."/>
            <person name="Tang Y."/>
            <person name="Lv G."/>
            <person name="Zhou Y."/>
            <person name="Sun X."/>
            <person name="Brodelius P.E."/>
            <person name="Rose J.K.C."/>
            <person name="Tang K."/>
        </authorList>
    </citation>
    <scope>NUCLEOTIDE SEQUENCE [LARGE SCALE GENOMIC DNA]</scope>
    <source>
        <strain evidence="3">cv. Huhao1</strain>
        <tissue evidence="2">Leaf</tissue>
    </source>
</reference>
<dbReference type="EMBL" id="PKPP01014655">
    <property type="protein sequence ID" value="PWA39419.1"/>
    <property type="molecule type" value="Genomic_DNA"/>
</dbReference>
<dbReference type="GO" id="GO:0004386">
    <property type="term" value="F:helicase activity"/>
    <property type="evidence" value="ECO:0007669"/>
    <property type="project" value="UniProtKB-KW"/>
</dbReference>
<feature type="region of interest" description="Disordered" evidence="1">
    <location>
        <begin position="1"/>
        <end position="20"/>
    </location>
</feature>
<feature type="region of interest" description="Disordered" evidence="1">
    <location>
        <begin position="188"/>
        <end position="224"/>
    </location>
</feature>
<comment type="caution">
    <text evidence="2">The sequence shown here is derived from an EMBL/GenBank/DDBJ whole genome shotgun (WGS) entry which is preliminary data.</text>
</comment>
<keyword evidence="2" id="KW-0378">Hydrolase</keyword>
<keyword evidence="3" id="KW-1185">Reference proteome</keyword>
<dbReference type="PANTHER" id="PTHR45786">
    <property type="entry name" value="DNA BINDING PROTEIN-LIKE"/>
    <property type="match status" value="1"/>
</dbReference>
<feature type="compositionally biased region" description="Polar residues" evidence="1">
    <location>
        <begin position="207"/>
        <end position="219"/>
    </location>
</feature>
<feature type="region of interest" description="Disordered" evidence="1">
    <location>
        <begin position="247"/>
        <end position="276"/>
    </location>
</feature>
<accession>A0A2U1KRN7</accession>
<sequence>MHSPHVNLHRPFGDVSGLERHGSAEDEVPCVSHCGQQTFLGHNESTLTQHNLCGSSRAVVNNSDCHSGFWKGKTTSLVLHPVRDMTPYSGGTTGGNPAHGFQIYDNTSFQAKGFIPYNIEPSCLAYTETASTYSLGGHTEQQQRNVGGGEGNSHYANEMCYLYSDDASFDLESPVATHETSDAQGMYYSPMPLPMNEHLSHSRNAQENDQGAATSSSMLQPEMPDPAVVTNVADSSAYRGEDQHLRFQTGAGRPQQNSRRRTSNHASTTTVNGEGLTPAYIDIGDANWRCHWCGAAFWFGERLKSSRGSRIRYGRCCGEGKVVEHLIQILDTHNELVALFRTARDICNENDVPNFTVRLYNVDGARQYEVPSTDILGAIVFESGPETNTEYDVIIQKKGERPQRINKLHSTYMAL</sequence>
<dbReference type="PANTHER" id="PTHR45786:SF74">
    <property type="entry name" value="ATP-DEPENDENT DNA HELICASE"/>
    <property type="match status" value="1"/>
</dbReference>
<dbReference type="AlphaFoldDB" id="A0A2U1KRN7"/>
<dbReference type="Proteomes" id="UP000245207">
    <property type="component" value="Unassembled WGS sequence"/>
</dbReference>
<gene>
    <name evidence="2" type="ORF">CTI12_AA572240</name>
</gene>
<evidence type="ECO:0000313" key="2">
    <source>
        <dbReference type="EMBL" id="PWA39419.1"/>
    </source>
</evidence>
<keyword evidence="2" id="KW-0547">Nucleotide-binding</keyword>
<name>A0A2U1KRN7_ARTAN</name>